<dbReference type="GO" id="GO:0047838">
    <property type="term" value="F:D-xylose 1-dehydrogenase (NAD+) activity"/>
    <property type="evidence" value="ECO:0007669"/>
    <property type="project" value="UniProtKB-EC"/>
</dbReference>
<protein>
    <submittedName>
        <fullName evidence="3">D-xylose 1-dehydrogenase</fullName>
        <ecNumber evidence="3">1.1.1.175</ecNumber>
    </submittedName>
</protein>
<comment type="caution">
    <text evidence="3">The sequence shown here is derived from an EMBL/GenBank/DDBJ whole genome shotgun (WGS) entry which is preliminary data.</text>
</comment>
<dbReference type="Gene3D" id="3.40.50.720">
    <property type="entry name" value="NAD(P)-binding Rossmann-like Domain"/>
    <property type="match status" value="1"/>
</dbReference>
<dbReference type="InterPro" id="IPR036291">
    <property type="entry name" value="NAD(P)-bd_dom_sf"/>
</dbReference>
<dbReference type="PANTHER" id="PTHR43639:SF1">
    <property type="entry name" value="SHORT-CHAIN DEHYDROGENASE_REDUCTASE FAMILY PROTEIN"/>
    <property type="match status" value="1"/>
</dbReference>
<dbReference type="OrthoDB" id="9789398at2"/>
<dbReference type="PANTHER" id="PTHR43639">
    <property type="entry name" value="OXIDOREDUCTASE, SHORT-CHAIN DEHYDROGENASE/REDUCTASE FAMILY (AFU_ORTHOLOGUE AFUA_5G02870)"/>
    <property type="match status" value="1"/>
</dbReference>
<keyword evidence="4" id="KW-1185">Reference proteome</keyword>
<dbReference type="EMBL" id="LFJJ01000140">
    <property type="protein sequence ID" value="KND59314.1"/>
    <property type="molecule type" value="Genomic_DNA"/>
</dbReference>
<comment type="similarity">
    <text evidence="1">Belongs to the short-chain dehydrogenases/reductases (SDR) family.</text>
</comment>
<dbReference type="AlphaFoldDB" id="A0A0L0MBF5"/>
<dbReference type="EC" id="1.1.1.175" evidence="3"/>
<name>A0A0L0MBF5_9BURK</name>
<dbReference type="RefSeq" id="WP_083452279.1">
    <property type="nucleotide sequence ID" value="NZ_LFJJ01000140.1"/>
</dbReference>
<keyword evidence="2 3" id="KW-0560">Oxidoreductase</keyword>
<dbReference type="SUPFAM" id="SSF51735">
    <property type="entry name" value="NAD(P)-binding Rossmann-fold domains"/>
    <property type="match status" value="1"/>
</dbReference>
<dbReference type="InterPro" id="IPR002347">
    <property type="entry name" value="SDR_fam"/>
</dbReference>
<dbReference type="Pfam" id="PF13561">
    <property type="entry name" value="adh_short_C2"/>
    <property type="match status" value="1"/>
</dbReference>
<evidence type="ECO:0000256" key="1">
    <source>
        <dbReference type="ARBA" id="ARBA00006484"/>
    </source>
</evidence>
<evidence type="ECO:0000256" key="2">
    <source>
        <dbReference type="ARBA" id="ARBA00023002"/>
    </source>
</evidence>
<dbReference type="Proteomes" id="UP000036959">
    <property type="component" value="Unassembled WGS sequence"/>
</dbReference>
<sequence>MSYANYPSLVDKRVVVTGGGSGIGAAITEAFVKQGARVSFIDVAEADSRQLEQTLANEKHAPTFYRCDLRDVTQIESTFDDIANAAGGIDVLVNNAANDDRHQWDTASAAYWDDCMAVNLRHQFFCAQAAAKRMRAQKKGAIVNMGSISWHLAIADLTIYMTAKAGIEGLTHGLARELGEHGIRVNTVIPGAVRTPRQMKLWQSPETEAALVAQQCLHERIEPEHIARMVLFLASDDAARCTAREYFVDAGAGSARNARTCARYVTRSDARGDGRATGTVPVSM</sequence>
<dbReference type="FunFam" id="3.40.50.720:FF:000084">
    <property type="entry name" value="Short-chain dehydrogenase reductase"/>
    <property type="match status" value="1"/>
</dbReference>
<accession>A0A0L0MBF5</accession>
<dbReference type="PATRIC" id="fig|242163.4.peg.1351"/>
<proteinExistence type="inferred from homology"/>
<evidence type="ECO:0000313" key="3">
    <source>
        <dbReference type="EMBL" id="KND59314.1"/>
    </source>
</evidence>
<dbReference type="PRINTS" id="PR00081">
    <property type="entry name" value="GDHRDH"/>
</dbReference>
<evidence type="ECO:0000313" key="4">
    <source>
        <dbReference type="Proteomes" id="UP000036959"/>
    </source>
</evidence>
<reference evidence="4" key="1">
    <citation type="submission" date="2015-06" db="EMBL/GenBank/DDBJ databases">
        <title>Comparative genomics of Burkholderia leaf nodule symbionts.</title>
        <authorList>
            <person name="Carlier A."/>
            <person name="Eberl L."/>
            <person name="Pinto-Carbo M."/>
        </authorList>
    </citation>
    <scope>NUCLEOTIDE SEQUENCE [LARGE SCALE GENOMIC DNA]</scope>
    <source>
        <strain evidence="4">UZHbot4</strain>
    </source>
</reference>
<dbReference type="PRINTS" id="PR00080">
    <property type="entry name" value="SDRFAMILY"/>
</dbReference>
<gene>
    <name evidence="3" type="ORF">BVER_00789c</name>
</gene>
<dbReference type="CDD" id="cd05233">
    <property type="entry name" value="SDR_c"/>
    <property type="match status" value="1"/>
</dbReference>
<organism evidence="3 4">
    <name type="scientific">Candidatus Burkholderia verschuerenii</name>
    <dbReference type="NCBI Taxonomy" id="242163"/>
    <lineage>
        <taxon>Bacteria</taxon>
        <taxon>Pseudomonadati</taxon>
        <taxon>Pseudomonadota</taxon>
        <taxon>Betaproteobacteria</taxon>
        <taxon>Burkholderiales</taxon>
        <taxon>Burkholderiaceae</taxon>
        <taxon>Burkholderia</taxon>
    </lineage>
</organism>